<sequence length="660" mass="71924">MSSYSDSIAMRYPAPRQRSLSSLRTPSLLPDISEHSPSRTPSPPPQITRRPTHFRSLSVTSFLSDGTIEIEGFGFDNLSEIGDDASIYGGESIYADSVFDGHDNDNEDGGTTVRPYTPSDLSWRAERILANAKKKLDLCGQNISRARSSLILSPSTTPTSFHEQLDGVKAMPALHSHRFRFRNDGMAGNNSFYGNSGVNSHLRTNSESAVPYARKGVNGSRSSSRDGLGTIEDVDEQPAEIERPQSEQSTSPSKSTQQMRALRDQMKDLRGKITNLQNQAKSDSMKRRSMTSLRSTPNPYESHTTPSLDDLKVEDLSPIEPGETWENAEEIPDDYSSTRSGTPRAFHRSTSPLEGRHEDREDAFSYDALFYGDGVYASSNSRPISYGSDGTASTATVLEPPRITAVRSAMRRDSFGSIDSFATAAEDSPSPVQRLIVPTPPLTVPGEWLSPTMSSPRDDGYHSAPHTPRSPYHKDSSSSLSSEAAKVNKSSPPFTSFATPTACYPPAKYATSVSSDEPDVSIDARITHTRPARHPNRRSGISIGGTHIATTGNSGNNAKDALLLSTADGLGDISLKLGRSDLELIEKMIEGLGAVCCSMEMEINEKKRGEWRKRLEGALGVLRGEVSVAEHDGRRRRRVGGQQGLGIKEDDVGESEDECF</sequence>
<feature type="region of interest" description="Disordered" evidence="1">
    <location>
        <begin position="329"/>
        <end position="359"/>
    </location>
</feature>
<comment type="caution">
    <text evidence="2">The sequence shown here is derived from an EMBL/GenBank/DDBJ whole genome shotgun (WGS) entry which is preliminary data.</text>
</comment>
<gene>
    <name evidence="2" type="ORF">Q9L58_001053</name>
</gene>
<evidence type="ECO:0000256" key="1">
    <source>
        <dbReference type="SAM" id="MobiDB-lite"/>
    </source>
</evidence>
<dbReference type="Proteomes" id="UP001447188">
    <property type="component" value="Unassembled WGS sequence"/>
</dbReference>
<evidence type="ECO:0000313" key="3">
    <source>
        <dbReference type="Proteomes" id="UP001447188"/>
    </source>
</evidence>
<feature type="region of interest" description="Disordered" evidence="1">
    <location>
        <begin position="1"/>
        <end position="51"/>
    </location>
</feature>
<name>A0ABR3GVJ6_9PEZI</name>
<feature type="compositionally biased region" description="Basic and acidic residues" evidence="1">
    <location>
        <begin position="261"/>
        <end position="271"/>
    </location>
</feature>
<accession>A0ABR3GVJ6</accession>
<protein>
    <submittedName>
        <fullName evidence="2">Uncharacterized protein</fullName>
    </submittedName>
</protein>
<organism evidence="2 3">
    <name type="scientific">Discina gigas</name>
    <dbReference type="NCBI Taxonomy" id="1032678"/>
    <lineage>
        <taxon>Eukaryota</taxon>
        <taxon>Fungi</taxon>
        <taxon>Dikarya</taxon>
        <taxon>Ascomycota</taxon>
        <taxon>Pezizomycotina</taxon>
        <taxon>Pezizomycetes</taxon>
        <taxon>Pezizales</taxon>
        <taxon>Discinaceae</taxon>
        <taxon>Discina</taxon>
    </lineage>
</organism>
<feature type="region of interest" description="Disordered" evidence="1">
    <location>
        <begin position="631"/>
        <end position="660"/>
    </location>
</feature>
<keyword evidence="3" id="KW-1185">Reference proteome</keyword>
<feature type="compositionally biased region" description="Low complexity" evidence="1">
    <location>
        <begin position="15"/>
        <end position="30"/>
    </location>
</feature>
<evidence type="ECO:0000313" key="2">
    <source>
        <dbReference type="EMBL" id="KAL0639961.1"/>
    </source>
</evidence>
<proteinExistence type="predicted"/>
<feature type="region of interest" description="Disordered" evidence="1">
    <location>
        <begin position="439"/>
        <end position="495"/>
    </location>
</feature>
<reference evidence="2 3" key="1">
    <citation type="submission" date="2024-02" db="EMBL/GenBank/DDBJ databases">
        <title>Discinaceae phylogenomics.</title>
        <authorList>
            <person name="Dirks A.C."/>
            <person name="James T.Y."/>
        </authorList>
    </citation>
    <scope>NUCLEOTIDE SEQUENCE [LARGE SCALE GENOMIC DNA]</scope>
    <source>
        <strain evidence="2 3">ACD0624</strain>
    </source>
</reference>
<feature type="compositionally biased region" description="Polar residues" evidence="1">
    <location>
        <begin position="246"/>
        <end position="259"/>
    </location>
</feature>
<feature type="compositionally biased region" description="Acidic residues" evidence="1">
    <location>
        <begin position="651"/>
        <end position="660"/>
    </location>
</feature>
<feature type="compositionally biased region" description="Polar residues" evidence="1">
    <location>
        <begin position="290"/>
        <end position="307"/>
    </location>
</feature>
<feature type="region of interest" description="Disordered" evidence="1">
    <location>
        <begin position="210"/>
        <end position="310"/>
    </location>
</feature>
<dbReference type="EMBL" id="JBBBZM010000007">
    <property type="protein sequence ID" value="KAL0639961.1"/>
    <property type="molecule type" value="Genomic_DNA"/>
</dbReference>